<accession>A0A364NN45</accession>
<proteinExistence type="predicted"/>
<evidence type="ECO:0000313" key="1">
    <source>
        <dbReference type="EMBL" id="RAU18410.1"/>
    </source>
</evidence>
<dbReference type="RefSeq" id="WP_112158518.1">
    <property type="nucleotide sequence ID" value="NZ_QKRX01000004.1"/>
</dbReference>
<name>A0A364NN45_9GAMM</name>
<dbReference type="OrthoDB" id="8527830at2"/>
<dbReference type="EMBL" id="QKRX01000004">
    <property type="protein sequence ID" value="RAU18410.1"/>
    <property type="molecule type" value="Genomic_DNA"/>
</dbReference>
<sequence>MYVKRNHEAKIIAVSIDKSAEFYEWVEDDASDLMDFLPFSVQDSKADSLAFNDTELIRVVDDLIDLLTEKQIIQFTELPQAAQLKLLRRQTLRKKANRLDLLSEDPEEETIHLN</sequence>
<protein>
    <submittedName>
        <fullName evidence="1">Tryptophan synthase subunit beta like protein</fullName>
    </submittedName>
</protein>
<comment type="caution">
    <text evidence="1">The sequence shown here is derived from an EMBL/GenBank/DDBJ whole genome shotgun (WGS) entry which is preliminary data.</text>
</comment>
<dbReference type="AlphaFoldDB" id="A0A364NN45"/>
<evidence type="ECO:0000313" key="2">
    <source>
        <dbReference type="Proteomes" id="UP000250744"/>
    </source>
</evidence>
<dbReference type="Proteomes" id="UP000250744">
    <property type="component" value="Unassembled WGS sequence"/>
</dbReference>
<keyword evidence="2" id="KW-1185">Reference proteome</keyword>
<gene>
    <name evidence="1" type="ORF">DN062_06430</name>
</gene>
<reference evidence="1 2" key="1">
    <citation type="submission" date="2018-06" db="EMBL/GenBank/DDBJ databases">
        <title>Nitrincola tibetense sp. nov., isolated from Lake XuguoCo on Tibetan Plateau.</title>
        <authorList>
            <person name="Xing P."/>
        </authorList>
    </citation>
    <scope>NUCLEOTIDE SEQUENCE [LARGE SCALE GENOMIC DNA]</scope>
    <source>
        <strain evidence="2">xg18</strain>
    </source>
</reference>
<organism evidence="1 2">
    <name type="scientific">Nitrincola tibetensis</name>
    <dbReference type="NCBI Taxonomy" id="2219697"/>
    <lineage>
        <taxon>Bacteria</taxon>
        <taxon>Pseudomonadati</taxon>
        <taxon>Pseudomonadota</taxon>
        <taxon>Gammaproteobacteria</taxon>
        <taxon>Oceanospirillales</taxon>
        <taxon>Oceanospirillaceae</taxon>
        <taxon>Nitrincola</taxon>
    </lineage>
</organism>